<protein>
    <submittedName>
        <fullName evidence="1">Uncharacterized protein</fullName>
    </submittedName>
</protein>
<evidence type="ECO:0000313" key="2">
    <source>
        <dbReference type="Proteomes" id="UP000324896"/>
    </source>
</evidence>
<organism evidence="1 2">
    <name type="scientific">Halanaerobium congolense</name>
    <dbReference type="NCBI Taxonomy" id="54121"/>
    <lineage>
        <taxon>Bacteria</taxon>
        <taxon>Bacillati</taxon>
        <taxon>Bacillota</taxon>
        <taxon>Clostridia</taxon>
        <taxon>Halanaerobiales</taxon>
        <taxon>Halanaerobiaceae</taxon>
        <taxon>Halanaerobium</taxon>
    </lineage>
</organism>
<proteinExistence type="predicted"/>
<sequence length="385" mass="45255">MKKDAHFYALLAMARSVGIEKEIAHKIAYASQFVDDAKINKITLADDNHGAILSGLKKDFGDSEKIINAATCHDYFIVNTFNYGAMINNTTAFHFVPGCDGESFVKKMRCKKESPIIMDILKAALKEGDPIKLGITLHAYADTFSHQGFSGILSKVNDVEELATSNKIKEDFDPWGFANKLFDQVKYETKDKYLPAYGHGQVFSYPDMPYLDWKYCFDSSNDFSEEYKTTRISNTERFTEAFKEIKKHLKTFLEKNPEYKDDSAAEVNENKFFSNLVLKEKTDDRIQNWKEFMINEELFEENDEFFYYDEHRWLEEAFQYFIPEDFNDRIVKEIYLEEDFLDSNWYKYYQGTQWYKKLFFESALDNDLVIPNDYVDITEIIREEK</sequence>
<dbReference type="RefSeq" id="WP_149796779.1">
    <property type="nucleotide sequence ID" value="NZ_FMYT01000011.1"/>
</dbReference>
<dbReference type="AlphaFoldDB" id="A0A1G6N912"/>
<gene>
    <name evidence="1" type="ORF">SAMN04488597_1115</name>
</gene>
<evidence type="ECO:0000313" key="1">
    <source>
        <dbReference type="EMBL" id="SDC64293.1"/>
    </source>
</evidence>
<name>A0A1G6N912_9FIRM</name>
<accession>A0A1G6N912</accession>
<reference evidence="1 2" key="1">
    <citation type="submission" date="2016-10" db="EMBL/GenBank/DDBJ databases">
        <authorList>
            <person name="Varghese N."/>
            <person name="Submissions S."/>
        </authorList>
    </citation>
    <scope>NUCLEOTIDE SEQUENCE [LARGE SCALE GENOMIC DNA]</scope>
    <source>
        <strain evidence="1 2">WG10</strain>
    </source>
</reference>
<dbReference type="InterPro" id="IPR046653">
    <property type="entry name" value="DUF6765"/>
</dbReference>
<dbReference type="EMBL" id="FMYT01000011">
    <property type="protein sequence ID" value="SDC64293.1"/>
    <property type="molecule type" value="Genomic_DNA"/>
</dbReference>
<dbReference type="Proteomes" id="UP000324896">
    <property type="component" value="Unassembled WGS sequence"/>
</dbReference>
<dbReference type="Pfam" id="PF20551">
    <property type="entry name" value="DUF6765"/>
    <property type="match status" value="1"/>
</dbReference>